<feature type="domain" description="Thioesterase" evidence="3">
    <location>
        <begin position="33"/>
        <end position="106"/>
    </location>
</feature>
<comment type="caution">
    <text evidence="4">The sequence shown here is derived from an EMBL/GenBank/DDBJ whole genome shotgun (WGS) entry which is preliminary data.</text>
</comment>
<reference evidence="4" key="1">
    <citation type="journal article" date="2020" name="mSystems">
        <title>Genome- and Community-Level Interaction Insights into Carbon Utilization and Element Cycling Functions of Hydrothermarchaeota in Hydrothermal Sediment.</title>
        <authorList>
            <person name="Zhou Z."/>
            <person name="Liu Y."/>
            <person name="Xu W."/>
            <person name="Pan J."/>
            <person name="Luo Z.H."/>
            <person name="Li M."/>
        </authorList>
    </citation>
    <scope>NUCLEOTIDE SEQUENCE [LARGE SCALE GENOMIC DNA]</scope>
    <source>
        <strain evidence="4">SpSt-456</strain>
    </source>
</reference>
<dbReference type="InterPro" id="IPR029069">
    <property type="entry name" value="HotDog_dom_sf"/>
</dbReference>
<evidence type="ECO:0000256" key="2">
    <source>
        <dbReference type="ARBA" id="ARBA00022801"/>
    </source>
</evidence>
<dbReference type="PANTHER" id="PTHR31793">
    <property type="entry name" value="4-HYDROXYBENZOYL-COA THIOESTERASE FAMILY MEMBER"/>
    <property type="match status" value="1"/>
</dbReference>
<organism evidence="4">
    <name type="scientific">Desulfacinum infernum</name>
    <dbReference type="NCBI Taxonomy" id="35837"/>
    <lineage>
        <taxon>Bacteria</taxon>
        <taxon>Pseudomonadati</taxon>
        <taxon>Thermodesulfobacteriota</taxon>
        <taxon>Syntrophobacteria</taxon>
        <taxon>Syntrophobacterales</taxon>
        <taxon>Syntrophobacteraceae</taxon>
        <taxon>Desulfacinum</taxon>
    </lineage>
</organism>
<dbReference type="GO" id="GO:0047617">
    <property type="term" value="F:fatty acyl-CoA hydrolase activity"/>
    <property type="evidence" value="ECO:0007669"/>
    <property type="project" value="TreeGrafter"/>
</dbReference>
<dbReference type="PANTHER" id="PTHR31793:SF27">
    <property type="entry name" value="NOVEL THIOESTERASE SUPERFAMILY DOMAIN AND SAPOSIN A-TYPE DOMAIN CONTAINING PROTEIN (0610012H03RIK)"/>
    <property type="match status" value="1"/>
</dbReference>
<dbReference type="CDD" id="cd00586">
    <property type="entry name" value="4HBT"/>
    <property type="match status" value="1"/>
</dbReference>
<dbReference type="Gene3D" id="3.10.129.10">
    <property type="entry name" value="Hotdog Thioesterase"/>
    <property type="match status" value="1"/>
</dbReference>
<gene>
    <name evidence="4" type="ORF">ENS06_10115</name>
</gene>
<evidence type="ECO:0000259" key="3">
    <source>
        <dbReference type="Pfam" id="PF03061"/>
    </source>
</evidence>
<comment type="similarity">
    <text evidence="1">Belongs to the 4-hydroxybenzoyl-CoA thioesterase family.</text>
</comment>
<name>A0A832EK26_9BACT</name>
<dbReference type="AlphaFoldDB" id="A0A832EK26"/>
<dbReference type="PIRSF" id="PIRSF003230">
    <property type="entry name" value="YbgC"/>
    <property type="match status" value="1"/>
</dbReference>
<evidence type="ECO:0000313" key="4">
    <source>
        <dbReference type="EMBL" id="HFK97658.1"/>
    </source>
</evidence>
<dbReference type="EMBL" id="DSTK01000031">
    <property type="protein sequence ID" value="HFK97658.1"/>
    <property type="molecule type" value="Genomic_DNA"/>
</dbReference>
<dbReference type="SUPFAM" id="SSF54637">
    <property type="entry name" value="Thioesterase/thiol ester dehydrase-isomerase"/>
    <property type="match status" value="1"/>
</dbReference>
<dbReference type="NCBIfam" id="TIGR00051">
    <property type="entry name" value="YbgC/FadM family acyl-CoA thioesterase"/>
    <property type="match status" value="1"/>
</dbReference>
<dbReference type="Pfam" id="PF03061">
    <property type="entry name" value="4HBT"/>
    <property type="match status" value="1"/>
</dbReference>
<dbReference type="InterPro" id="IPR006684">
    <property type="entry name" value="YbgC/YbaW"/>
</dbReference>
<keyword evidence="2" id="KW-0378">Hydrolase</keyword>
<evidence type="ECO:0000256" key="1">
    <source>
        <dbReference type="ARBA" id="ARBA00005953"/>
    </source>
</evidence>
<accession>A0A832EK26</accession>
<dbReference type="InterPro" id="IPR006683">
    <property type="entry name" value="Thioestr_dom"/>
</dbReference>
<protein>
    <submittedName>
        <fullName evidence="4">Acyl-CoA thioesterase</fullName>
    </submittedName>
</protein>
<dbReference type="InterPro" id="IPR050563">
    <property type="entry name" value="4-hydroxybenzoyl-CoA_TE"/>
</dbReference>
<sequence length="158" mass="18164">MTRHHMDSVRVEGPWFAYGLRVPLFEVDLGQGVYHGNYFHLFEIGREAFFRALGSPYSLLMADGLHLTVASLQCRYLKSLRYDEMIEVHTAVSRLGRRSLSLAHRIQRFAHSGTPETTTEAVMHFVCVREGTPVTLPERFAENLRRWSQNDDDLLGQV</sequence>
<proteinExistence type="inferred from homology"/>